<dbReference type="Proteomes" id="UP000322079">
    <property type="component" value="Chromosome"/>
</dbReference>
<feature type="transmembrane region" description="Helical" evidence="1">
    <location>
        <begin position="42"/>
        <end position="67"/>
    </location>
</feature>
<dbReference type="RefSeq" id="WP_149294888.1">
    <property type="nucleotide sequence ID" value="NZ_CP043473.1"/>
</dbReference>
<keyword evidence="1" id="KW-1133">Transmembrane helix</keyword>
<name>A0A5C1DCS8_9NEIS</name>
<accession>A0A5C1DCS8</accession>
<organism evidence="2 3">
    <name type="scientific">Chromobacterium paludis</name>
    <dbReference type="NCBI Taxonomy" id="2605945"/>
    <lineage>
        <taxon>Bacteria</taxon>
        <taxon>Pseudomonadati</taxon>
        <taxon>Pseudomonadota</taxon>
        <taxon>Betaproteobacteria</taxon>
        <taxon>Neisseriales</taxon>
        <taxon>Chromobacteriaceae</taxon>
        <taxon>Chromobacterium</taxon>
    </lineage>
</organism>
<gene>
    <name evidence="2" type="ORF">FYK34_02405</name>
</gene>
<evidence type="ECO:0000256" key="1">
    <source>
        <dbReference type="SAM" id="Phobius"/>
    </source>
</evidence>
<sequence length="80" mass="8758">MDKLAAPQTHGDPLLQALRGYWARYAAYVKQLSWKRLLLSALPLQILGALLQLPVLTLALILTSIVVKLQAGNAEEAAHE</sequence>
<reference evidence="2 3" key="1">
    <citation type="submission" date="2019-08" db="EMBL/GenBank/DDBJ databases">
        <title>Chromobacterium paludis, a novel bacterium isolated from a Maryland marsh pond.</title>
        <authorList>
            <person name="Blackburn M.B."/>
            <person name="Gundersen-Rindal D.E."/>
        </authorList>
    </citation>
    <scope>NUCLEOTIDE SEQUENCE [LARGE SCALE GENOMIC DNA]</scope>
    <source>
        <strain evidence="3">IIBBL 257-1</strain>
    </source>
</reference>
<evidence type="ECO:0000313" key="2">
    <source>
        <dbReference type="EMBL" id="QEL54501.1"/>
    </source>
</evidence>
<keyword evidence="1" id="KW-0812">Transmembrane</keyword>
<keyword evidence="3" id="KW-1185">Reference proteome</keyword>
<keyword evidence="1" id="KW-0472">Membrane</keyword>
<dbReference type="AlphaFoldDB" id="A0A5C1DCS8"/>
<proteinExistence type="predicted"/>
<dbReference type="EMBL" id="CP043473">
    <property type="protein sequence ID" value="QEL54501.1"/>
    <property type="molecule type" value="Genomic_DNA"/>
</dbReference>
<dbReference type="KEGG" id="chrm:FYK34_02405"/>
<protein>
    <submittedName>
        <fullName evidence="2">Uncharacterized protein</fullName>
    </submittedName>
</protein>
<evidence type="ECO:0000313" key="3">
    <source>
        <dbReference type="Proteomes" id="UP000322079"/>
    </source>
</evidence>